<dbReference type="InterPro" id="IPR025403">
    <property type="entry name" value="TgpA-like_C"/>
</dbReference>
<accession>A0A7C3EB92</accession>
<name>A0A7C3EB92_9SPIR</name>
<feature type="transmembrane region" description="Helical" evidence="1">
    <location>
        <begin position="222"/>
        <end position="242"/>
    </location>
</feature>
<dbReference type="AlphaFoldDB" id="A0A7C3EB92"/>
<evidence type="ECO:0000256" key="1">
    <source>
        <dbReference type="SAM" id="Phobius"/>
    </source>
</evidence>
<evidence type="ECO:0000259" key="2">
    <source>
        <dbReference type="Pfam" id="PF13559"/>
    </source>
</evidence>
<feature type="transmembrane region" description="Helical" evidence="1">
    <location>
        <begin position="133"/>
        <end position="152"/>
    </location>
</feature>
<protein>
    <submittedName>
        <fullName evidence="3">DUF4129 domain-containing protein</fullName>
    </submittedName>
</protein>
<proteinExistence type="predicted"/>
<organism evidence="3">
    <name type="scientific">Gracilinema caldarium</name>
    <dbReference type="NCBI Taxonomy" id="215591"/>
    <lineage>
        <taxon>Bacteria</taxon>
        <taxon>Pseudomonadati</taxon>
        <taxon>Spirochaetota</taxon>
        <taxon>Spirochaetia</taxon>
        <taxon>Spirochaetales</taxon>
        <taxon>Breznakiellaceae</taxon>
        <taxon>Gracilinema</taxon>
    </lineage>
</organism>
<feature type="transmembrane region" description="Helical" evidence="1">
    <location>
        <begin position="76"/>
        <end position="98"/>
    </location>
</feature>
<feature type="transmembrane region" description="Helical" evidence="1">
    <location>
        <begin position="43"/>
        <end position="64"/>
    </location>
</feature>
<reference evidence="3" key="1">
    <citation type="journal article" date="2020" name="mSystems">
        <title>Genome- and Community-Level Interaction Insights into Carbon Utilization and Element Cycling Functions of Hydrothermarchaeota in Hydrothermal Sediment.</title>
        <authorList>
            <person name="Zhou Z."/>
            <person name="Liu Y."/>
            <person name="Xu W."/>
            <person name="Pan J."/>
            <person name="Luo Z.H."/>
            <person name="Li M."/>
        </authorList>
    </citation>
    <scope>NUCLEOTIDE SEQUENCE [LARGE SCALE GENOMIC DNA]</scope>
    <source>
        <strain evidence="3">SpSt-503</strain>
    </source>
</reference>
<dbReference type="Pfam" id="PF13559">
    <property type="entry name" value="DUF4129"/>
    <property type="match status" value="1"/>
</dbReference>
<feature type="domain" description="Protein-glutamine gamma-glutamyltransferase-like C-terminal" evidence="2">
    <location>
        <begin position="450"/>
        <end position="518"/>
    </location>
</feature>
<dbReference type="EMBL" id="DSVL01000079">
    <property type="protein sequence ID" value="HFH28390.1"/>
    <property type="molecule type" value="Genomic_DNA"/>
</dbReference>
<feature type="transmembrane region" description="Helical" evidence="1">
    <location>
        <begin position="349"/>
        <end position="371"/>
    </location>
</feature>
<sequence>MAEQERFTNFVHPLFAVSIPACFLYTQVAFLSRWIPSWPLPPLAALALLGFIGLITVLLGNLFRKERLGFSARLRELLVLAVILYLAASLVTLFGPGIKAGTPINLGDSPAGSAGTPRIPQGSGFLAFLHPSLLSVAVTSLGLLQWTFSVILQGALRDRELLLAEIDDSQGLELQYRLRDTGTLAEDTLKGLRKIKAITRILLAFILVEATVHGILNPGQGLGSQIFILPLFLLYPFLVSLISRYMREQYDAGAGIAPDSNSRLHQVRSLSALLLAVFALAFLTAGTSSILPIQWILAFFYWLSSLLPKHAPLPSRLPESLPEAPDMETFKRDLEALAANQNTPVDLTVLWFTLGIFSALVAGLFLLFFLVSPLRSRYFWQRVRQILSLKNFWQGLKKLFSYLKPQKAKQIDGLDLDPDNLKQVRDQLEKMTAEKEDRRKRAQLGKMADRYLRFLRWGEAMKIPCRPSMAPGEYAELLSHHFPEIGEPIHRIARIFEAALYGDTLITRDQWNQFTSAIETVVGYEKT</sequence>
<comment type="caution">
    <text evidence="3">The sequence shown here is derived from an EMBL/GenBank/DDBJ whole genome shotgun (WGS) entry which is preliminary data.</text>
</comment>
<feature type="transmembrane region" description="Helical" evidence="1">
    <location>
        <begin position="272"/>
        <end position="303"/>
    </location>
</feature>
<keyword evidence="1" id="KW-0472">Membrane</keyword>
<feature type="transmembrane region" description="Helical" evidence="1">
    <location>
        <begin position="197"/>
        <end position="216"/>
    </location>
</feature>
<evidence type="ECO:0000313" key="3">
    <source>
        <dbReference type="EMBL" id="HFH28390.1"/>
    </source>
</evidence>
<keyword evidence="1" id="KW-1133">Transmembrane helix</keyword>
<gene>
    <name evidence="3" type="ORF">ENS59_02605</name>
</gene>
<keyword evidence="1" id="KW-0812">Transmembrane</keyword>
<feature type="transmembrane region" description="Helical" evidence="1">
    <location>
        <begin position="12"/>
        <end position="31"/>
    </location>
</feature>